<gene>
    <name evidence="1" type="ORF">CBM2586_A11011</name>
</gene>
<protein>
    <submittedName>
        <fullName evidence="1">Uncharacterized protein</fullName>
    </submittedName>
</protein>
<proteinExistence type="predicted"/>
<sequence>MRRRIVAMRRGTLPNFCCFTPFLSGRTGMPACHGIQVARTACLRLRPVRLNDLRFILSTPMSWRVPMRASSCRVAPAYSASPIPALGCGVVLKLILGERVPVCLPLSFQTSPLFRASVRADISATNVP</sequence>
<accession>A0A375BC50</accession>
<organism evidence="1">
    <name type="scientific">Cupriavidus taiwanensis</name>
    <dbReference type="NCBI Taxonomy" id="164546"/>
    <lineage>
        <taxon>Bacteria</taxon>
        <taxon>Pseudomonadati</taxon>
        <taxon>Pseudomonadota</taxon>
        <taxon>Betaproteobacteria</taxon>
        <taxon>Burkholderiales</taxon>
        <taxon>Burkholderiaceae</taxon>
        <taxon>Cupriavidus</taxon>
    </lineage>
</organism>
<dbReference type="Proteomes" id="UP000257016">
    <property type="component" value="Unassembled WGS sequence"/>
</dbReference>
<name>A0A375BC50_9BURK</name>
<comment type="caution">
    <text evidence="1">The sequence shown here is derived from an EMBL/GenBank/DDBJ whole genome shotgun (WGS) entry which is preliminary data.</text>
</comment>
<evidence type="ECO:0000313" key="1">
    <source>
        <dbReference type="EMBL" id="SOY41332.1"/>
    </source>
</evidence>
<reference evidence="1" key="1">
    <citation type="submission" date="2018-01" db="EMBL/GenBank/DDBJ databases">
        <authorList>
            <person name="Clerissi C."/>
        </authorList>
    </citation>
    <scope>NUCLEOTIDE SEQUENCE</scope>
    <source>
        <strain evidence="1">Cupriavidus taiwanensis LMG 19430</strain>
    </source>
</reference>
<dbReference type="EMBL" id="OFSN01000001">
    <property type="protein sequence ID" value="SOY41332.1"/>
    <property type="molecule type" value="Genomic_DNA"/>
</dbReference>
<dbReference type="AlphaFoldDB" id="A0A375BC50"/>